<dbReference type="Proteomes" id="UP001595978">
    <property type="component" value="Unassembled WGS sequence"/>
</dbReference>
<dbReference type="SMART" id="SM00448">
    <property type="entry name" value="REC"/>
    <property type="match status" value="1"/>
</dbReference>
<dbReference type="InterPro" id="IPR050595">
    <property type="entry name" value="Bact_response_regulator"/>
</dbReference>
<dbReference type="PANTHER" id="PTHR44591">
    <property type="entry name" value="STRESS RESPONSE REGULATOR PROTEIN 1"/>
    <property type="match status" value="1"/>
</dbReference>
<evidence type="ECO:0000313" key="5">
    <source>
        <dbReference type="Proteomes" id="UP001595978"/>
    </source>
</evidence>
<dbReference type="PROSITE" id="PS50110">
    <property type="entry name" value="RESPONSE_REGULATORY"/>
    <property type="match status" value="1"/>
</dbReference>
<organism evidence="4 5">
    <name type="scientific">Ureibacillus suwonensis</name>
    <dbReference type="NCBI Taxonomy" id="313007"/>
    <lineage>
        <taxon>Bacteria</taxon>
        <taxon>Bacillati</taxon>
        <taxon>Bacillota</taxon>
        <taxon>Bacilli</taxon>
        <taxon>Bacillales</taxon>
        <taxon>Caryophanaceae</taxon>
        <taxon>Ureibacillus</taxon>
    </lineage>
</organism>
<protein>
    <submittedName>
        <fullName evidence="4">Response regulator</fullName>
    </submittedName>
</protein>
<sequence length="125" mass="14123">MKKILIVDDQKGIRMLLDEIFTKEGMETFLAANGREALQLLEEQKMDCVLLDMNLPGMDGSEILGEMKALYPDMPVFIMTAYEDAEMLDGENGYKADSYFTKPFNVFELKDAVINALQKGKVLSE</sequence>
<dbReference type="InterPro" id="IPR001789">
    <property type="entry name" value="Sig_transdc_resp-reg_receiver"/>
</dbReference>
<accession>A0ABW0RAK2</accession>
<name>A0ABW0RAK2_9BACL</name>
<evidence type="ECO:0000259" key="3">
    <source>
        <dbReference type="PROSITE" id="PS50110"/>
    </source>
</evidence>
<evidence type="ECO:0000256" key="2">
    <source>
        <dbReference type="PROSITE-ProRule" id="PRU00169"/>
    </source>
</evidence>
<dbReference type="EMBL" id="JBHSNQ010000072">
    <property type="protein sequence ID" value="MFC5541759.1"/>
    <property type="molecule type" value="Genomic_DNA"/>
</dbReference>
<comment type="caution">
    <text evidence="4">The sequence shown here is derived from an EMBL/GenBank/DDBJ whole genome shotgun (WGS) entry which is preliminary data.</text>
</comment>
<evidence type="ECO:0000256" key="1">
    <source>
        <dbReference type="ARBA" id="ARBA00022553"/>
    </source>
</evidence>
<keyword evidence="5" id="KW-1185">Reference proteome</keyword>
<keyword evidence="1 2" id="KW-0597">Phosphoprotein</keyword>
<dbReference type="PANTHER" id="PTHR44591:SF3">
    <property type="entry name" value="RESPONSE REGULATORY DOMAIN-CONTAINING PROTEIN"/>
    <property type="match status" value="1"/>
</dbReference>
<reference evidence="5" key="1">
    <citation type="journal article" date="2019" name="Int. J. Syst. Evol. Microbiol.">
        <title>The Global Catalogue of Microorganisms (GCM) 10K type strain sequencing project: providing services to taxonomists for standard genome sequencing and annotation.</title>
        <authorList>
            <consortium name="The Broad Institute Genomics Platform"/>
            <consortium name="The Broad Institute Genome Sequencing Center for Infectious Disease"/>
            <person name="Wu L."/>
            <person name="Ma J."/>
        </authorList>
    </citation>
    <scope>NUCLEOTIDE SEQUENCE [LARGE SCALE GENOMIC DNA]</scope>
    <source>
        <strain evidence="5">CCUG 56331</strain>
    </source>
</reference>
<dbReference type="Pfam" id="PF00072">
    <property type="entry name" value="Response_reg"/>
    <property type="match status" value="1"/>
</dbReference>
<gene>
    <name evidence="4" type="ORF">ACFPOH_08295</name>
</gene>
<feature type="domain" description="Response regulatory" evidence="3">
    <location>
        <begin position="3"/>
        <end position="117"/>
    </location>
</feature>
<proteinExistence type="predicted"/>
<dbReference type="Gene3D" id="3.40.50.2300">
    <property type="match status" value="1"/>
</dbReference>
<feature type="modified residue" description="4-aspartylphosphate" evidence="2">
    <location>
        <position position="52"/>
    </location>
</feature>
<evidence type="ECO:0000313" key="4">
    <source>
        <dbReference type="EMBL" id="MFC5541759.1"/>
    </source>
</evidence>
<dbReference type="SUPFAM" id="SSF52172">
    <property type="entry name" value="CheY-like"/>
    <property type="match status" value="1"/>
</dbReference>
<dbReference type="InterPro" id="IPR011006">
    <property type="entry name" value="CheY-like_superfamily"/>
</dbReference>
<dbReference type="RefSeq" id="WP_390309385.1">
    <property type="nucleotide sequence ID" value="NZ_JBHSNQ010000072.1"/>
</dbReference>